<evidence type="ECO:0000313" key="1">
    <source>
        <dbReference type="EMBL" id="PWY86449.1"/>
    </source>
</evidence>
<organism evidence="1 2">
    <name type="scientific">Aspergillus sclerotioniger CBS 115572</name>
    <dbReference type="NCBI Taxonomy" id="1450535"/>
    <lineage>
        <taxon>Eukaryota</taxon>
        <taxon>Fungi</taxon>
        <taxon>Dikarya</taxon>
        <taxon>Ascomycota</taxon>
        <taxon>Pezizomycotina</taxon>
        <taxon>Eurotiomycetes</taxon>
        <taxon>Eurotiomycetidae</taxon>
        <taxon>Eurotiales</taxon>
        <taxon>Aspergillaceae</taxon>
        <taxon>Aspergillus</taxon>
        <taxon>Aspergillus subgen. Circumdati</taxon>
    </lineage>
</organism>
<comment type="caution">
    <text evidence="1">The sequence shown here is derived from an EMBL/GenBank/DDBJ whole genome shotgun (WGS) entry which is preliminary data.</text>
</comment>
<sequence length="135" mass="15326">MCARISGDRIVMARLVQDSGLLRLCGQHHRFHDPWRYDVKKRPITGKACMLRHQTSVVCNIECSIRLHRLPVAQKFGLLKEGNVISYERSGAVALTQSLWFIRTVYCFQYIGPVTPALSFQRRGDVGLLGPETGR</sequence>
<protein>
    <submittedName>
        <fullName evidence="1">Uncharacterized protein</fullName>
    </submittedName>
</protein>
<proteinExistence type="predicted"/>
<evidence type="ECO:0000313" key="2">
    <source>
        <dbReference type="Proteomes" id="UP000246702"/>
    </source>
</evidence>
<dbReference type="EMBL" id="MSFK01000015">
    <property type="protein sequence ID" value="PWY86449.1"/>
    <property type="molecule type" value="Genomic_DNA"/>
</dbReference>
<keyword evidence="2" id="KW-1185">Reference proteome</keyword>
<reference evidence="1 2" key="1">
    <citation type="submission" date="2016-12" db="EMBL/GenBank/DDBJ databases">
        <title>The genomes of Aspergillus section Nigri reveals drivers in fungal speciation.</title>
        <authorList>
            <consortium name="DOE Joint Genome Institute"/>
            <person name="Vesth T.C."/>
            <person name="Nybo J."/>
            <person name="Theobald S."/>
            <person name="Brandl J."/>
            <person name="Frisvad J.C."/>
            <person name="Nielsen K.F."/>
            <person name="Lyhne E.K."/>
            <person name="Kogle M.E."/>
            <person name="Kuo A."/>
            <person name="Riley R."/>
            <person name="Clum A."/>
            <person name="Nolan M."/>
            <person name="Lipzen A."/>
            <person name="Salamov A."/>
            <person name="Henrissat B."/>
            <person name="Wiebenga A."/>
            <person name="De Vries R.P."/>
            <person name="Grigoriev I.V."/>
            <person name="Mortensen U.H."/>
            <person name="Andersen M.R."/>
            <person name="Baker S.E."/>
        </authorList>
    </citation>
    <scope>NUCLEOTIDE SEQUENCE [LARGE SCALE GENOMIC DNA]</scope>
    <source>
        <strain evidence="1 2">CBS 115572</strain>
    </source>
</reference>
<dbReference type="OrthoDB" id="4510204at2759"/>
<accession>A0A317WJE9</accession>
<dbReference type="GeneID" id="37119838"/>
<dbReference type="Proteomes" id="UP000246702">
    <property type="component" value="Unassembled WGS sequence"/>
</dbReference>
<gene>
    <name evidence="1" type="ORF">BO94DRAFT_82921</name>
</gene>
<dbReference type="AlphaFoldDB" id="A0A317WJE9"/>
<name>A0A317WJE9_9EURO</name>
<dbReference type="RefSeq" id="XP_025467040.1">
    <property type="nucleotide sequence ID" value="XM_025617695.1"/>
</dbReference>